<dbReference type="EMBL" id="FMAR01000010">
    <property type="protein sequence ID" value="SCC48361.1"/>
    <property type="molecule type" value="Genomic_DNA"/>
</dbReference>
<gene>
    <name evidence="1" type="ORF">GA0116948_11098</name>
</gene>
<sequence>MPSMPKWMNNAVENLLSAKFRAVTVIKTEYITQNVKNVRFAADLHGVECLSGYAVAFRINEEDYRKYTPYNVTLKKDVSIFFSICMAIRPEVILQRHFPLINLIKCLCQGGKKFISGILPATWL</sequence>
<protein>
    <submittedName>
        <fullName evidence="1">Uncharacterized protein</fullName>
    </submittedName>
</protein>
<organism evidence="1 2">
    <name type="scientific">Chitinophaga costaii</name>
    <dbReference type="NCBI Taxonomy" id="1335309"/>
    <lineage>
        <taxon>Bacteria</taxon>
        <taxon>Pseudomonadati</taxon>
        <taxon>Bacteroidota</taxon>
        <taxon>Chitinophagia</taxon>
        <taxon>Chitinophagales</taxon>
        <taxon>Chitinophagaceae</taxon>
        <taxon>Chitinophaga</taxon>
    </lineage>
</organism>
<proteinExistence type="predicted"/>
<dbReference type="Proteomes" id="UP000242818">
    <property type="component" value="Unassembled WGS sequence"/>
</dbReference>
<name>A0A1C4EXX5_9BACT</name>
<dbReference type="AlphaFoldDB" id="A0A1C4EXX5"/>
<dbReference type="STRING" id="1335309.GA0116948_11098"/>
<dbReference type="RefSeq" id="WP_165798495.1">
    <property type="nucleotide sequence ID" value="NZ_FMAR01000010.1"/>
</dbReference>
<reference evidence="1 2" key="1">
    <citation type="submission" date="2016-08" db="EMBL/GenBank/DDBJ databases">
        <authorList>
            <person name="Seilhamer J.J."/>
        </authorList>
    </citation>
    <scope>NUCLEOTIDE SEQUENCE [LARGE SCALE GENOMIC DNA]</scope>
    <source>
        <strain evidence="1 2">A37T2</strain>
    </source>
</reference>
<evidence type="ECO:0000313" key="2">
    <source>
        <dbReference type="Proteomes" id="UP000242818"/>
    </source>
</evidence>
<keyword evidence="2" id="KW-1185">Reference proteome</keyword>
<evidence type="ECO:0000313" key="1">
    <source>
        <dbReference type="EMBL" id="SCC48361.1"/>
    </source>
</evidence>
<accession>A0A1C4EXX5</accession>